<dbReference type="InterPro" id="IPR011545">
    <property type="entry name" value="DEAD/DEAH_box_helicase_dom"/>
</dbReference>
<evidence type="ECO:0000256" key="5">
    <source>
        <dbReference type="SAM" id="MobiDB-lite"/>
    </source>
</evidence>
<feature type="compositionally biased region" description="Low complexity" evidence="5">
    <location>
        <begin position="674"/>
        <end position="683"/>
    </location>
</feature>
<evidence type="ECO:0000259" key="6">
    <source>
        <dbReference type="PROSITE" id="PS51192"/>
    </source>
</evidence>
<dbReference type="SMART" id="SM00487">
    <property type="entry name" value="DEXDc"/>
    <property type="match status" value="1"/>
</dbReference>
<dbReference type="InterPro" id="IPR058621">
    <property type="entry name" value="SH3_HelY"/>
</dbReference>
<dbReference type="GO" id="GO:0004386">
    <property type="term" value="F:helicase activity"/>
    <property type="evidence" value="ECO:0007669"/>
    <property type="project" value="UniProtKB-KW"/>
</dbReference>
<sequence length="933" mass="101558">MTSPAERYAAYRRRAQTERTALAAFSRELDFDLDAFQVEACEALEAGRGVLVAAPTGAGKTVVGEFAVRLGLDEGRKSFYTTPIKALSNQKYLDLVRVHGAENVGLLTGDVTINGEAPVVVMTTEVLRNMIYAGSPTLDGLRYVVMDEVHYLADRFRGSVWEEVIILLAADVRLVSLSATVSNAEEFGQWLETVRGDTAVVVSEHRPVPLWQHMMVRNDVLDLYSSKVDPTDPGAHPPINPDILEAVRRAERTGSGSGAPHRARRGRGGRSTRDARRTGHQQVRPARRPVVVDRLDREGLLPAIVFVFSRAGCEDAVAAVVGSGITLTTEEEQRRIREIVEVRCAALPAEDLDVLGFWQFARALERGVAAHHAGLLPVFKETVEALFSAGLVKVVFATETLALGINMPARSVVLERLVKWDGREHVAVSAGEYTQLTGRAGRRGIDVEGHAVVLYASGTDPVAVAGLASRRTYPLRSSFRPTYNMAVNLVLRSGRAMAREVLETSFAQFQADRAVVGLARQARAHAEALEGYREAMACDRGDIESYLELRREIGDREADLSRERSGARRRAVVESLTGLRPGDVVEIPRGRRSGYAVVLDDGGTPGLDGPTPLVLMQDRQVRRISADEAPAGVRRSGRVRIPRSFNARDARARRDLASSLRNALAEGKAGDPGGSARARSGAGDDAELARLRARLKAHPCHGCPEREDHVRWAHRTRGLAAEHDGLVRRIESRTSSIARDFDRVCEILLTLGYLDLDDDGETVVTTDGRWMRRLYAERDLVLAESLRAGAWSELDAPGLAALCSTIVYTSRSEETESAPRLPGGPGGAVARAVEATVRIAGEIEELERERRLTPTPPVDPGLVRAVHQWANGAPLATVLESGDLAAGDFVRWCRQVVDLLDQVGGAAPDPSMRARAREATDRVLRGIVAQSAV</sequence>
<dbReference type="RefSeq" id="WP_015882558.1">
    <property type="nucleotide sequence ID" value="NC_012669.1"/>
</dbReference>
<dbReference type="KEGG" id="bcv:Bcav_2063"/>
<name>C5C6B2_BEUC1</name>
<dbReference type="GO" id="GO:0003676">
    <property type="term" value="F:nucleic acid binding"/>
    <property type="evidence" value="ECO:0007669"/>
    <property type="project" value="InterPro"/>
</dbReference>
<dbReference type="Pfam" id="PF00270">
    <property type="entry name" value="DEAD"/>
    <property type="match status" value="1"/>
</dbReference>
<dbReference type="PANTHER" id="PTHR12131">
    <property type="entry name" value="ATP-DEPENDENT RNA AND DNA HELICASE"/>
    <property type="match status" value="1"/>
</dbReference>
<evidence type="ECO:0000259" key="7">
    <source>
        <dbReference type="PROSITE" id="PS51194"/>
    </source>
</evidence>
<dbReference type="PROSITE" id="PS51192">
    <property type="entry name" value="HELICASE_ATP_BIND_1"/>
    <property type="match status" value="1"/>
</dbReference>
<keyword evidence="2" id="KW-0378">Hydrolase</keyword>
<dbReference type="Pfam" id="PF00271">
    <property type="entry name" value="Helicase_C"/>
    <property type="match status" value="1"/>
</dbReference>
<protein>
    <submittedName>
        <fullName evidence="8">DEAD/DEAH box helicase domain protein</fullName>
    </submittedName>
</protein>
<dbReference type="InterPro" id="IPR014001">
    <property type="entry name" value="Helicase_ATP-bd"/>
</dbReference>
<dbReference type="SUPFAM" id="SSF52540">
    <property type="entry name" value="P-loop containing nucleoside triphosphate hydrolases"/>
    <property type="match status" value="1"/>
</dbReference>
<feature type="compositionally biased region" description="Basic residues" evidence="5">
    <location>
        <begin position="261"/>
        <end position="270"/>
    </location>
</feature>
<dbReference type="EMBL" id="CP001618">
    <property type="protein sequence ID" value="ACQ80318.1"/>
    <property type="molecule type" value="Genomic_DNA"/>
</dbReference>
<evidence type="ECO:0000256" key="2">
    <source>
        <dbReference type="ARBA" id="ARBA00022801"/>
    </source>
</evidence>
<evidence type="ECO:0000313" key="9">
    <source>
        <dbReference type="Proteomes" id="UP000007962"/>
    </source>
</evidence>
<dbReference type="Pfam" id="PF08148">
    <property type="entry name" value="DSHCT"/>
    <property type="match status" value="1"/>
</dbReference>
<dbReference type="InterPro" id="IPR001650">
    <property type="entry name" value="Helicase_C-like"/>
</dbReference>
<dbReference type="SMART" id="SM01142">
    <property type="entry name" value="DSHCT"/>
    <property type="match status" value="1"/>
</dbReference>
<dbReference type="AlphaFoldDB" id="C5C6B2"/>
<dbReference type="InterPro" id="IPR012961">
    <property type="entry name" value="Ski2/MTR4_C"/>
</dbReference>
<dbReference type="InterPro" id="IPR027417">
    <property type="entry name" value="P-loop_NTPase"/>
</dbReference>
<feature type="domain" description="Helicase ATP-binding" evidence="6">
    <location>
        <begin position="41"/>
        <end position="199"/>
    </location>
</feature>
<dbReference type="GO" id="GO:0005524">
    <property type="term" value="F:ATP binding"/>
    <property type="evidence" value="ECO:0007669"/>
    <property type="project" value="UniProtKB-KW"/>
</dbReference>
<proteinExistence type="predicted"/>
<dbReference type="GO" id="GO:0055087">
    <property type="term" value="C:Ski complex"/>
    <property type="evidence" value="ECO:0007669"/>
    <property type="project" value="TreeGrafter"/>
</dbReference>
<dbReference type="CDD" id="cd18795">
    <property type="entry name" value="SF2_C_Ski2"/>
    <property type="match status" value="1"/>
</dbReference>
<dbReference type="STRING" id="471853.Bcav_2063"/>
<feature type="region of interest" description="Disordered" evidence="5">
    <location>
        <begin position="664"/>
        <end position="683"/>
    </location>
</feature>
<dbReference type="GO" id="GO:0070478">
    <property type="term" value="P:nuclear-transcribed mRNA catabolic process, 3'-5' exonucleolytic nonsense-mediated decay"/>
    <property type="evidence" value="ECO:0007669"/>
    <property type="project" value="TreeGrafter"/>
</dbReference>
<evidence type="ECO:0000256" key="3">
    <source>
        <dbReference type="ARBA" id="ARBA00022806"/>
    </source>
</evidence>
<keyword evidence="1" id="KW-0547">Nucleotide-binding</keyword>
<keyword evidence="3 8" id="KW-0347">Helicase</keyword>
<evidence type="ECO:0000313" key="8">
    <source>
        <dbReference type="EMBL" id="ACQ80318.1"/>
    </source>
</evidence>
<dbReference type="Gene3D" id="1.10.3380.30">
    <property type="match status" value="1"/>
</dbReference>
<dbReference type="SMART" id="SM00490">
    <property type="entry name" value="HELICc"/>
    <property type="match status" value="1"/>
</dbReference>
<dbReference type="PANTHER" id="PTHR12131:SF1">
    <property type="entry name" value="ATP-DEPENDENT RNA HELICASE SUPV3L1, MITOCHONDRIAL-RELATED"/>
    <property type="match status" value="1"/>
</dbReference>
<feature type="domain" description="Helicase C-terminal" evidence="7">
    <location>
        <begin position="294"/>
        <end position="491"/>
    </location>
</feature>
<evidence type="ECO:0000256" key="1">
    <source>
        <dbReference type="ARBA" id="ARBA00022741"/>
    </source>
</evidence>
<evidence type="ECO:0000256" key="4">
    <source>
        <dbReference type="ARBA" id="ARBA00022840"/>
    </source>
</evidence>
<dbReference type="HOGENOM" id="CLU_002902_4_1_11"/>
<dbReference type="GO" id="GO:0016787">
    <property type="term" value="F:hydrolase activity"/>
    <property type="evidence" value="ECO:0007669"/>
    <property type="project" value="UniProtKB-KW"/>
</dbReference>
<dbReference type="Gene3D" id="3.40.50.300">
    <property type="entry name" value="P-loop containing nucleotide triphosphate hydrolases"/>
    <property type="match status" value="2"/>
</dbReference>
<keyword evidence="4" id="KW-0067">ATP-binding</keyword>
<gene>
    <name evidence="8" type="ordered locus">Bcav_2063</name>
</gene>
<dbReference type="eggNOG" id="COG4581">
    <property type="taxonomic scope" value="Bacteria"/>
</dbReference>
<organism evidence="8 9">
    <name type="scientific">Beutenbergia cavernae (strain ATCC BAA-8 / DSM 12333 / CCUG 43141 / JCM 11478 / NBRC 16432 / NCIMB 13614 / HKI 0122)</name>
    <dbReference type="NCBI Taxonomy" id="471853"/>
    <lineage>
        <taxon>Bacteria</taxon>
        <taxon>Bacillati</taxon>
        <taxon>Actinomycetota</taxon>
        <taxon>Actinomycetes</taxon>
        <taxon>Micrococcales</taxon>
        <taxon>Beutenbergiaceae</taxon>
        <taxon>Beutenbergia</taxon>
    </lineage>
</organism>
<dbReference type="Proteomes" id="UP000007962">
    <property type="component" value="Chromosome"/>
</dbReference>
<dbReference type="Pfam" id="PF26090">
    <property type="entry name" value="SH3_HelY"/>
    <property type="match status" value="1"/>
</dbReference>
<keyword evidence="9" id="KW-1185">Reference proteome</keyword>
<dbReference type="InterPro" id="IPR050699">
    <property type="entry name" value="RNA-DNA_Helicase"/>
</dbReference>
<dbReference type="OrthoDB" id="3229913at2"/>
<reference evidence="8 9" key="1">
    <citation type="journal article" date="2009" name="Stand. Genomic Sci.">
        <title>Complete genome sequence of Beutenbergia cavernae type strain (HKI 0122).</title>
        <authorList>
            <person name="Land M."/>
            <person name="Pukall R."/>
            <person name="Abt B."/>
            <person name="Goker M."/>
            <person name="Rohde M."/>
            <person name="Glavina Del Rio T."/>
            <person name="Tice H."/>
            <person name="Copeland A."/>
            <person name="Cheng J.F."/>
            <person name="Lucas S."/>
            <person name="Chen F."/>
            <person name="Nolan M."/>
            <person name="Bruce D."/>
            <person name="Goodwin L."/>
            <person name="Pitluck S."/>
            <person name="Ivanova N."/>
            <person name="Mavromatis K."/>
            <person name="Ovchinnikova G."/>
            <person name="Pati A."/>
            <person name="Chen A."/>
            <person name="Palaniappan K."/>
            <person name="Hauser L."/>
            <person name="Chang Y.J."/>
            <person name="Jefferies C.C."/>
            <person name="Saunders E."/>
            <person name="Brettin T."/>
            <person name="Detter J.C."/>
            <person name="Han C."/>
            <person name="Chain P."/>
            <person name="Bristow J."/>
            <person name="Eisen J.A."/>
            <person name="Markowitz V."/>
            <person name="Hugenholtz P."/>
            <person name="Kyrpides N.C."/>
            <person name="Klenk H.P."/>
            <person name="Lapidus A."/>
        </authorList>
    </citation>
    <scope>NUCLEOTIDE SEQUENCE [LARGE SCALE GENOMIC DNA]</scope>
    <source>
        <strain evidence="9">ATCC BAA-8 / DSM 12333 / NBRC 16432</strain>
    </source>
</reference>
<dbReference type="PROSITE" id="PS51194">
    <property type="entry name" value="HELICASE_CTER"/>
    <property type="match status" value="1"/>
</dbReference>
<feature type="region of interest" description="Disordered" evidence="5">
    <location>
        <begin position="251"/>
        <end position="285"/>
    </location>
</feature>
<accession>C5C6B2</accession>